<dbReference type="Proteomes" id="UP001236258">
    <property type="component" value="Unassembled WGS sequence"/>
</dbReference>
<gene>
    <name evidence="1" type="ORF">Q3O59_12350</name>
</gene>
<evidence type="ECO:0000313" key="2">
    <source>
        <dbReference type="Proteomes" id="UP001236258"/>
    </source>
</evidence>
<dbReference type="EMBL" id="JAUZVY010000005">
    <property type="protein sequence ID" value="MDP4529813.1"/>
    <property type="molecule type" value="Genomic_DNA"/>
</dbReference>
<protein>
    <submittedName>
        <fullName evidence="1">Uncharacterized protein</fullName>
    </submittedName>
</protein>
<accession>A0ABT9GS67</accession>
<reference evidence="1 2" key="1">
    <citation type="submission" date="2023-08" db="EMBL/GenBank/DDBJ databases">
        <authorList>
            <person name="Joshi A."/>
            <person name="Thite S."/>
        </authorList>
    </citation>
    <scope>NUCLEOTIDE SEQUENCE [LARGE SCALE GENOMIC DNA]</scope>
    <source>
        <strain evidence="1 2">1E1</strain>
    </source>
</reference>
<dbReference type="RefSeq" id="WP_305945869.1">
    <property type="nucleotide sequence ID" value="NZ_JAUZVY010000005.1"/>
</dbReference>
<organism evidence="1 2">
    <name type="scientific">Alkalimonas delamerensis</name>
    <dbReference type="NCBI Taxonomy" id="265981"/>
    <lineage>
        <taxon>Bacteria</taxon>
        <taxon>Pseudomonadati</taxon>
        <taxon>Pseudomonadota</taxon>
        <taxon>Gammaproteobacteria</taxon>
        <taxon>Alkalimonas</taxon>
    </lineage>
</organism>
<evidence type="ECO:0000313" key="1">
    <source>
        <dbReference type="EMBL" id="MDP4529813.1"/>
    </source>
</evidence>
<proteinExistence type="predicted"/>
<keyword evidence="2" id="KW-1185">Reference proteome</keyword>
<comment type="caution">
    <text evidence="1">The sequence shown here is derived from an EMBL/GenBank/DDBJ whole genome shotgun (WGS) entry which is preliminary data.</text>
</comment>
<sequence length="141" mass="16220">MVAGQQKFQLKREARVIWLTAIGTWSSRTVEDYIRQLRALVATLNGQPWAMVLDGREWQACPADVFETLRENSSWCFEHRLSHGVVLLPEDALLRWQFMQATKVEKPAHYHRNLVDSLEEARALMSQTGFFSETDNQALGS</sequence>
<name>A0ABT9GS67_9GAMM</name>